<dbReference type="EC" id="1.-.-.-" evidence="2"/>
<keyword evidence="3" id="KW-1185">Reference proteome</keyword>
<evidence type="ECO:0000259" key="1">
    <source>
        <dbReference type="PROSITE" id="PS51725"/>
    </source>
</evidence>
<gene>
    <name evidence="2" type="primary">ycnE</name>
    <name evidence="2" type="ORF">NEOCIP111885_00867</name>
</gene>
<dbReference type="InterPro" id="IPR007138">
    <property type="entry name" value="ABM_dom"/>
</dbReference>
<dbReference type="GO" id="GO:0004497">
    <property type="term" value="F:monooxygenase activity"/>
    <property type="evidence" value="ECO:0007669"/>
    <property type="project" value="UniProtKB-KW"/>
</dbReference>
<accession>A0A9C7G7W6</accession>
<dbReference type="Pfam" id="PF03992">
    <property type="entry name" value="ABM"/>
    <property type="match status" value="1"/>
</dbReference>
<dbReference type="Proteomes" id="UP000789845">
    <property type="component" value="Unassembled WGS sequence"/>
</dbReference>
<organism evidence="2 3">
    <name type="scientific">Pseudoneobacillus rhizosphaerae</name>
    <dbReference type="NCBI Taxonomy" id="2880968"/>
    <lineage>
        <taxon>Bacteria</taxon>
        <taxon>Bacillati</taxon>
        <taxon>Bacillota</taxon>
        <taxon>Bacilli</taxon>
        <taxon>Bacillales</taxon>
        <taxon>Bacillaceae</taxon>
        <taxon>Pseudoneobacillus</taxon>
    </lineage>
</organism>
<comment type="caution">
    <text evidence="2">The sequence shown here is derived from an EMBL/GenBank/DDBJ whole genome shotgun (WGS) entry which is preliminary data.</text>
</comment>
<evidence type="ECO:0000313" key="2">
    <source>
        <dbReference type="EMBL" id="CAG9607177.1"/>
    </source>
</evidence>
<evidence type="ECO:0000313" key="3">
    <source>
        <dbReference type="Proteomes" id="UP000789845"/>
    </source>
</evidence>
<protein>
    <submittedName>
        <fullName evidence="2">Monooxygenase YcnE</fullName>
        <ecNumber evidence="2">1.-.-.-</ecNumber>
    </submittedName>
</protein>
<dbReference type="PANTHER" id="PTHR33336">
    <property type="entry name" value="QUINOL MONOOXYGENASE YGIN-RELATED"/>
    <property type="match status" value="1"/>
</dbReference>
<reference evidence="2" key="1">
    <citation type="submission" date="2021-10" db="EMBL/GenBank/DDBJ databases">
        <authorList>
            <person name="Criscuolo A."/>
        </authorList>
    </citation>
    <scope>NUCLEOTIDE SEQUENCE</scope>
    <source>
        <strain evidence="2">CIP111885</strain>
    </source>
</reference>
<dbReference type="AlphaFoldDB" id="A0A9C7G7W6"/>
<dbReference type="PANTHER" id="PTHR33336:SF3">
    <property type="entry name" value="ABM DOMAIN-CONTAINING PROTEIN"/>
    <property type="match status" value="1"/>
</dbReference>
<sequence>MLVLHAFFKVDPNQREEYLGHARQVMEGSKAEEGCNSYHLYEDTLVPNAFVMVEEWKDAAALEYHFGTAHYKAFKEATVGMVVEPPQLVKYEVARKI</sequence>
<dbReference type="Gene3D" id="3.30.70.100">
    <property type="match status" value="1"/>
</dbReference>
<dbReference type="SUPFAM" id="SSF54909">
    <property type="entry name" value="Dimeric alpha+beta barrel"/>
    <property type="match status" value="1"/>
</dbReference>
<keyword evidence="2" id="KW-0503">Monooxygenase</keyword>
<proteinExistence type="predicted"/>
<dbReference type="InterPro" id="IPR011008">
    <property type="entry name" value="Dimeric_a/b-barrel"/>
</dbReference>
<keyword evidence="2" id="KW-0560">Oxidoreductase</keyword>
<dbReference type="InterPro" id="IPR050744">
    <property type="entry name" value="AI-2_Isomerase_LsrG"/>
</dbReference>
<dbReference type="EMBL" id="CAKJTG010000004">
    <property type="protein sequence ID" value="CAG9607177.1"/>
    <property type="molecule type" value="Genomic_DNA"/>
</dbReference>
<dbReference type="RefSeq" id="WP_230495449.1">
    <property type="nucleotide sequence ID" value="NZ_CAKJTG010000004.1"/>
</dbReference>
<feature type="domain" description="ABM" evidence="1">
    <location>
        <begin position="2"/>
        <end position="93"/>
    </location>
</feature>
<name>A0A9C7G7W6_9BACI</name>
<dbReference type="PROSITE" id="PS51725">
    <property type="entry name" value="ABM"/>
    <property type="match status" value="1"/>
</dbReference>